<sequence>MNPALRESWCKQNMLCACSDRVDVVWEDADPVDSLIDRVAAARALAPRDVGFALDLIAYGEYGIALELVCTQIDEHDSLPSPEELEALRDLGLRLDVDVDGFFRFLGRPDETIPEEYLVWTDWECRSTAFPEQWSQQDANAFISTMLRSPVTRNNRMRITGRPPRLRPRNGTPPLYWVRTRCKQGPVCFVADLRRQHRQTVTRNRVLLPDTPHERQARRLLLQTAKISHRAYWGFVPIMELIGAGEWEVALMVLCTQLCDIHAALRLEDLATIHAAGEHLCIDTDALLAPTNFLDRRVHRKKRPWSVGKNSWLYQ</sequence>
<comment type="caution">
    <text evidence="1">The sequence shown here is derived from an EMBL/GenBank/DDBJ whole genome shotgun (WGS) entry which is preliminary data.</text>
</comment>
<dbReference type="NCBIfam" id="NF033691">
    <property type="entry name" value="immunity_MafI"/>
    <property type="match status" value="1"/>
</dbReference>
<dbReference type="RefSeq" id="WP_268918146.1">
    <property type="nucleotide sequence ID" value="NZ_JAPTMY010000030.1"/>
</dbReference>
<dbReference type="EMBL" id="JAPTMY010000030">
    <property type="protein sequence ID" value="MCZ0858794.1"/>
    <property type="molecule type" value="Genomic_DNA"/>
</dbReference>
<evidence type="ECO:0000313" key="1">
    <source>
        <dbReference type="EMBL" id="MCZ0858794.1"/>
    </source>
</evidence>
<name>A0ABT4IAM1_9ACTO</name>
<dbReference type="Proteomes" id="UP001072034">
    <property type="component" value="Unassembled WGS sequence"/>
</dbReference>
<dbReference type="InterPro" id="IPR047880">
    <property type="entry name" value="MafI-like"/>
</dbReference>
<proteinExistence type="predicted"/>
<organism evidence="1 2">
    <name type="scientific">Actinomyces israelii</name>
    <dbReference type="NCBI Taxonomy" id="1659"/>
    <lineage>
        <taxon>Bacteria</taxon>
        <taxon>Bacillati</taxon>
        <taxon>Actinomycetota</taxon>
        <taxon>Actinomycetes</taxon>
        <taxon>Actinomycetales</taxon>
        <taxon>Actinomycetaceae</taxon>
        <taxon>Actinomyces</taxon>
    </lineage>
</organism>
<keyword evidence="2" id="KW-1185">Reference proteome</keyword>
<evidence type="ECO:0000313" key="2">
    <source>
        <dbReference type="Proteomes" id="UP001072034"/>
    </source>
</evidence>
<protein>
    <submittedName>
        <fullName evidence="1">MafI family immunity protein</fullName>
    </submittedName>
</protein>
<accession>A0ABT4IAM1</accession>
<reference evidence="1" key="1">
    <citation type="submission" date="2022-10" db="EMBL/GenBank/DDBJ databases">
        <title>Genome sequence of Actinomyces israelii ATCC 10048.</title>
        <authorList>
            <person name="Watt R.M."/>
            <person name="Tong W.M."/>
        </authorList>
    </citation>
    <scope>NUCLEOTIDE SEQUENCE</scope>
    <source>
        <strain evidence="1">ATCC 10048</strain>
    </source>
</reference>
<gene>
    <name evidence="1" type="ORF">OHJ16_12160</name>
</gene>